<proteinExistence type="predicted"/>
<accession>A0A0F9BFX9</accession>
<evidence type="ECO:0008006" key="2">
    <source>
        <dbReference type="Google" id="ProtNLM"/>
    </source>
</evidence>
<dbReference type="Gene3D" id="3.40.50.450">
    <property type="match status" value="1"/>
</dbReference>
<dbReference type="AlphaFoldDB" id="A0A0F9BFX9"/>
<evidence type="ECO:0000313" key="1">
    <source>
        <dbReference type="EMBL" id="KKL12707.1"/>
    </source>
</evidence>
<protein>
    <recommendedName>
        <fullName evidence="2">Nucleoside 2-deoxyribosyltransferase</fullName>
    </recommendedName>
</protein>
<comment type="caution">
    <text evidence="1">The sequence shown here is derived from an EMBL/GenBank/DDBJ whole genome shotgun (WGS) entry which is preliminary data.</text>
</comment>
<reference evidence="1" key="1">
    <citation type="journal article" date="2015" name="Nature">
        <title>Complex archaea that bridge the gap between prokaryotes and eukaryotes.</title>
        <authorList>
            <person name="Spang A."/>
            <person name="Saw J.H."/>
            <person name="Jorgensen S.L."/>
            <person name="Zaremba-Niedzwiedzka K."/>
            <person name="Martijn J."/>
            <person name="Lind A.E."/>
            <person name="van Eijk R."/>
            <person name="Schleper C."/>
            <person name="Guy L."/>
            <person name="Ettema T.J."/>
        </authorList>
    </citation>
    <scope>NUCLEOTIDE SEQUENCE</scope>
</reference>
<gene>
    <name evidence="1" type="ORF">LCGC14_2533080</name>
</gene>
<name>A0A0F9BFX9_9ZZZZ</name>
<organism evidence="1">
    <name type="scientific">marine sediment metagenome</name>
    <dbReference type="NCBI Taxonomy" id="412755"/>
    <lineage>
        <taxon>unclassified sequences</taxon>
        <taxon>metagenomes</taxon>
        <taxon>ecological metagenomes</taxon>
    </lineage>
</organism>
<dbReference type="EMBL" id="LAZR01041151">
    <property type="protein sequence ID" value="KKL12707.1"/>
    <property type="molecule type" value="Genomic_DNA"/>
</dbReference>
<dbReference type="SUPFAM" id="SSF52309">
    <property type="entry name" value="N-(deoxy)ribosyltransferase-like"/>
    <property type="match status" value="1"/>
</dbReference>
<sequence length="151" mass="17185">MVIAYISGALTQTRDIHACLQLYEELGKLCEEYKIEAFVPHIKLGSGDFFRGRCNAPRSPSKIFLQESRAIQKSDIILVCLDDPSTGVGAELQLAIDNDLDIMAFHHRDIKISNYIRGMLEQYSKSKILAYENKDALFESLKPWLTHHSQK</sequence>